<evidence type="ECO:0000313" key="3">
    <source>
        <dbReference type="Proteomes" id="UP001205612"/>
    </source>
</evidence>
<name>A0ABT2AYQ3_9ACTN</name>
<accession>A0ABT2AYQ3</accession>
<comment type="caution">
    <text evidence="2">The sequence shown here is derived from an EMBL/GenBank/DDBJ whole genome shotgun (WGS) entry which is preliminary data.</text>
</comment>
<feature type="region of interest" description="Disordered" evidence="1">
    <location>
        <begin position="1"/>
        <end position="41"/>
    </location>
</feature>
<dbReference type="Proteomes" id="UP001205612">
    <property type="component" value="Unassembled WGS sequence"/>
</dbReference>
<evidence type="ECO:0000256" key="1">
    <source>
        <dbReference type="SAM" id="MobiDB-lite"/>
    </source>
</evidence>
<sequence>MIDPASQRAVSVGGEDPWEPWTADPNLSASPEPGASGNVPPGEDLDLHLGWDRFEKLVLALSRGVLGLRGVKFRRYGTQGQAQHGIDLAGREPDGNYTVVQCKDYQSFTAGDLRAAVETFTRGRRPFDARHLIIATSATTQRTQVVDELARLQDAHSDLELDLWGSEQINDYLRLQGDVVARFWTRETATTFCTGAPPQGVPVPLPNRQEQAERILVGPLQTNDVAPILRRADAHRATAPKESARLYGELAERLDGAGFRGHAVTMRGKQLDALVDAELVDEAIDLAAHLAVFALHFGDRDEPRRLLHRIEQLTAGEEATGRTQTALAQRHLQLVGSAVKSVLHPLGHFVALRTALEAPAAEEPVYQPLLVLLFAEHLLALDPDRVESLDGLITAATTRADTELIRRVTEDAVVRLRLVRAEYDLAERTELKRLARHHRVPGRQAALINAREARLCALEGRAEEAVETWRDAVYDAIHAGMTEDAADWLYAIRAVNAQYGPLTSLIDDEHRLAQALRATGTGRLLDRVRSFREQALSAKVNGKPVEAVLSARRWLTDAVTTGDWGSEFEALDFLGDLYRESHESTLAAQYYQRAGRTKKLKELAAAVGDLTLPIGPLSDAPWWVLHCRTTIVEAQADLIADETARDLLGELTDLAQRARAGEVADSPFHNLTHQATRSVCALAARGTPEQALAVLDLLAPDVPRGPNRYHHSDDCHASACVDIARTHGAIAMKALTRLFDLADGGAQKALKLVVDDEVVSLLQARQAETEPLAGSVVPGGLAEDDLIRLRARVGRLDDNGLFLADVARAVIDPDHIAVSERAEQARARILRHREPTPGVAEFGTRLVSDSYLVGKLGEESRAECLDKLMSIANDVREVATTRKDALIGVRNLVVDLPAEIQRKVFGTAKGFAVGDQDGSHLDDQLTGTPHPLSSFKVFGGSASLRGEALLLAVASATTSEEYAWVRGQAIGLLSSEDTAHLHAAAVALSRLAEGITDDVDADLLAAHRHINVRQACAVLCLRHPDRYQNTAMRLAKDTEHRVRQTLAEAAAQSDLKRSETARAVLELLTRDPRHSVRVAADIRPRE</sequence>
<evidence type="ECO:0000313" key="2">
    <source>
        <dbReference type="EMBL" id="MCS0601261.1"/>
    </source>
</evidence>
<reference evidence="2 3" key="1">
    <citation type="submission" date="2022-08" db="EMBL/GenBank/DDBJ databases">
        <authorList>
            <person name="Somphong A."/>
            <person name="Phongsopitanun W."/>
        </authorList>
    </citation>
    <scope>NUCLEOTIDE SEQUENCE [LARGE SCALE GENOMIC DNA]</scope>
    <source>
        <strain evidence="2 3">LP11</strain>
    </source>
</reference>
<proteinExistence type="predicted"/>
<dbReference type="RefSeq" id="WP_258777627.1">
    <property type="nucleotide sequence ID" value="NZ_JANUGP010000004.1"/>
</dbReference>
<dbReference type="EMBL" id="JANUGP010000004">
    <property type="protein sequence ID" value="MCS0601261.1"/>
    <property type="molecule type" value="Genomic_DNA"/>
</dbReference>
<gene>
    <name evidence="2" type="ORF">NX794_08460</name>
</gene>
<evidence type="ECO:0008006" key="4">
    <source>
        <dbReference type="Google" id="ProtNLM"/>
    </source>
</evidence>
<protein>
    <recommendedName>
        <fullName evidence="4">Restriction endonuclease type IV Mrr domain-containing protein</fullName>
    </recommendedName>
</protein>
<organism evidence="2 3">
    <name type="scientific">Streptomyces pyxinicus</name>
    <dbReference type="NCBI Taxonomy" id="2970331"/>
    <lineage>
        <taxon>Bacteria</taxon>
        <taxon>Bacillati</taxon>
        <taxon>Actinomycetota</taxon>
        <taxon>Actinomycetes</taxon>
        <taxon>Kitasatosporales</taxon>
        <taxon>Streptomycetaceae</taxon>
        <taxon>Streptomyces</taxon>
    </lineage>
</organism>
<keyword evidence="3" id="KW-1185">Reference proteome</keyword>